<evidence type="ECO:0000256" key="7">
    <source>
        <dbReference type="SAM" id="Phobius"/>
    </source>
</evidence>
<sequence>MVKAENSEKTGSVILTKTDANTGKKLAGAVFDLYKANGNKLKTGLVTDKNGTILVSGLKPGSYYFVETKAPAGYLFDRNKHYNFAIEIGNQKQSQTVKVTDHPQASKASTASTDKSGHADHHKGTRASGYKDGHNELPNTGESVLLFSTLAGTIVSVSAAGTALFKRKRENK</sequence>
<evidence type="ECO:0000313" key="10">
    <source>
        <dbReference type="Proteomes" id="UP001281024"/>
    </source>
</evidence>
<name>A0AAJ2U8E3_OENOE</name>
<evidence type="ECO:0000256" key="1">
    <source>
        <dbReference type="ARBA" id="ARBA00007257"/>
    </source>
</evidence>
<keyword evidence="4" id="KW-0732">Signal</keyword>
<evidence type="ECO:0000259" key="8">
    <source>
        <dbReference type="PROSITE" id="PS50847"/>
    </source>
</evidence>
<dbReference type="Proteomes" id="UP001281024">
    <property type="component" value="Unassembled WGS sequence"/>
</dbReference>
<dbReference type="PROSITE" id="PS50847">
    <property type="entry name" value="GRAM_POS_ANCHORING"/>
    <property type="match status" value="1"/>
</dbReference>
<keyword evidence="7" id="KW-1133">Transmembrane helix</keyword>
<keyword evidence="2" id="KW-0134">Cell wall</keyword>
<dbReference type="PANTHER" id="PTHR36108">
    <property type="entry name" value="COLOSSIN-B-RELATED"/>
    <property type="match status" value="1"/>
</dbReference>
<evidence type="ECO:0000256" key="6">
    <source>
        <dbReference type="SAM" id="MobiDB-lite"/>
    </source>
</evidence>
<protein>
    <submittedName>
        <fullName evidence="9">LPXTG cell wall anchor domain-containing protein</fullName>
    </submittedName>
</protein>
<keyword evidence="7" id="KW-0472">Membrane</keyword>
<dbReference type="Gene3D" id="2.60.40.10">
    <property type="entry name" value="Immunoglobulins"/>
    <property type="match status" value="1"/>
</dbReference>
<evidence type="ECO:0000256" key="3">
    <source>
        <dbReference type="ARBA" id="ARBA00022525"/>
    </source>
</evidence>
<dbReference type="RefSeq" id="WP_317767800.1">
    <property type="nucleotide sequence ID" value="NZ_WERV01000001.1"/>
</dbReference>
<comment type="caution">
    <text evidence="9">The sequence shown here is derived from an EMBL/GenBank/DDBJ whole genome shotgun (WGS) entry which is preliminary data.</text>
</comment>
<comment type="similarity">
    <text evidence="1">Belongs to the serine-aspartate repeat-containing protein (SDr) family.</text>
</comment>
<evidence type="ECO:0000256" key="4">
    <source>
        <dbReference type="ARBA" id="ARBA00022729"/>
    </source>
</evidence>
<dbReference type="InterPro" id="IPR041033">
    <property type="entry name" value="SpaA_PFL_dom_1"/>
</dbReference>
<dbReference type="AlphaFoldDB" id="A0AAJ2U8E3"/>
<feature type="domain" description="Gram-positive cocci surface proteins LPxTG" evidence="8">
    <location>
        <begin position="137"/>
        <end position="172"/>
    </location>
</feature>
<keyword evidence="3" id="KW-0964">Secreted</keyword>
<accession>A0AAJ2U8E3</accession>
<dbReference type="EMBL" id="WERV01000001">
    <property type="protein sequence ID" value="MDV7714393.1"/>
    <property type="molecule type" value="Genomic_DNA"/>
</dbReference>
<dbReference type="NCBIfam" id="TIGR01167">
    <property type="entry name" value="LPXTG_anchor"/>
    <property type="match status" value="1"/>
</dbReference>
<evidence type="ECO:0000313" key="9">
    <source>
        <dbReference type="EMBL" id="MDV7714393.1"/>
    </source>
</evidence>
<dbReference type="Pfam" id="PF17802">
    <property type="entry name" value="SpaA"/>
    <property type="match status" value="1"/>
</dbReference>
<dbReference type="InterPro" id="IPR019931">
    <property type="entry name" value="LPXTG_anchor"/>
</dbReference>
<dbReference type="Pfam" id="PF00746">
    <property type="entry name" value="Gram_pos_anchor"/>
    <property type="match status" value="1"/>
</dbReference>
<organism evidence="9 10">
    <name type="scientific">Oenococcus oeni</name>
    <name type="common">Leuconostoc oenos</name>
    <dbReference type="NCBI Taxonomy" id="1247"/>
    <lineage>
        <taxon>Bacteria</taxon>
        <taxon>Bacillati</taxon>
        <taxon>Bacillota</taxon>
        <taxon>Bacilli</taxon>
        <taxon>Lactobacillales</taxon>
        <taxon>Lactobacillaceae</taxon>
        <taxon>Oenococcus</taxon>
    </lineage>
</organism>
<proteinExistence type="inferred from homology"/>
<evidence type="ECO:0000256" key="5">
    <source>
        <dbReference type="ARBA" id="ARBA00023088"/>
    </source>
</evidence>
<feature type="transmembrane region" description="Helical" evidence="7">
    <location>
        <begin position="144"/>
        <end position="165"/>
    </location>
</feature>
<dbReference type="InterPro" id="IPR013783">
    <property type="entry name" value="Ig-like_fold"/>
</dbReference>
<evidence type="ECO:0000256" key="2">
    <source>
        <dbReference type="ARBA" id="ARBA00022512"/>
    </source>
</evidence>
<dbReference type="PANTHER" id="PTHR36108:SF13">
    <property type="entry name" value="COLOSSIN-B-RELATED"/>
    <property type="match status" value="1"/>
</dbReference>
<reference evidence="9" key="1">
    <citation type="submission" date="2019-10" db="EMBL/GenBank/DDBJ databases">
        <title>Malate fermentation in French cider.</title>
        <authorList>
            <person name="Cousin F.J."/>
            <person name="Medina Fernandez S."/>
            <person name="Misery B."/>
            <person name="Laplace J.-M."/>
            <person name="Cretenet M."/>
        </authorList>
    </citation>
    <scope>NUCLEOTIDE SEQUENCE</scope>
    <source>
        <strain evidence="9">UCMA15129</strain>
    </source>
</reference>
<feature type="region of interest" description="Disordered" evidence="6">
    <location>
        <begin position="93"/>
        <end position="136"/>
    </location>
</feature>
<keyword evidence="5" id="KW-0572">Peptidoglycan-anchor</keyword>
<gene>
    <name evidence="9" type="ORF">GA838_01165</name>
</gene>
<feature type="compositionally biased region" description="Low complexity" evidence="6">
    <location>
        <begin position="105"/>
        <end position="114"/>
    </location>
</feature>
<keyword evidence="7" id="KW-0812">Transmembrane</keyword>
<dbReference type="SUPFAM" id="SSF49478">
    <property type="entry name" value="Cna protein B-type domain"/>
    <property type="match status" value="1"/>
</dbReference>